<feature type="region of interest" description="Disordered" evidence="1">
    <location>
        <begin position="24"/>
        <end position="49"/>
    </location>
</feature>
<reference evidence="2" key="1">
    <citation type="submission" date="2022-09" db="EMBL/GenBank/DDBJ databases">
        <title>Fusarium specimens isolated from Avocado Roots.</title>
        <authorList>
            <person name="Stajich J."/>
            <person name="Roper C."/>
            <person name="Heimlech-Rivalta G."/>
        </authorList>
    </citation>
    <scope>NUCLEOTIDE SEQUENCE</scope>
    <source>
        <strain evidence="2">CF00095</strain>
    </source>
</reference>
<dbReference type="Proteomes" id="UP001152024">
    <property type="component" value="Unassembled WGS sequence"/>
</dbReference>
<proteinExistence type="predicted"/>
<feature type="compositionally biased region" description="Pro residues" evidence="1">
    <location>
        <begin position="89"/>
        <end position="102"/>
    </location>
</feature>
<dbReference type="EMBL" id="JAOQBH010000010">
    <property type="protein sequence ID" value="KAJ4130056.1"/>
    <property type="molecule type" value="Genomic_DNA"/>
</dbReference>
<evidence type="ECO:0000313" key="3">
    <source>
        <dbReference type="Proteomes" id="UP001152024"/>
    </source>
</evidence>
<accession>A0ABQ8RA44</accession>
<comment type="caution">
    <text evidence="2">The sequence shown here is derived from an EMBL/GenBank/DDBJ whole genome shotgun (WGS) entry which is preliminary data.</text>
</comment>
<sequence>MSYNKKEVEHAVSKAVAAALMDGALGGGRRGGRGGGGGRGGIQKDTKTRCYRCRSTQHLIGDYPHKDESRRQVRKRLQEARSAQEALPAPAPAFPPPAPPAVAPDVALAAVPVPVPAPAAPTEQPPVSF</sequence>
<evidence type="ECO:0000313" key="2">
    <source>
        <dbReference type="EMBL" id="KAJ4130056.1"/>
    </source>
</evidence>
<evidence type="ECO:0000256" key="1">
    <source>
        <dbReference type="SAM" id="MobiDB-lite"/>
    </source>
</evidence>
<feature type="region of interest" description="Disordered" evidence="1">
    <location>
        <begin position="61"/>
        <end position="103"/>
    </location>
</feature>
<protein>
    <recommendedName>
        <fullName evidence="4">CCHC-type domain-containing protein</fullName>
    </recommendedName>
</protein>
<feature type="compositionally biased region" description="Gly residues" evidence="1">
    <location>
        <begin position="24"/>
        <end position="41"/>
    </location>
</feature>
<organism evidence="2 3">
    <name type="scientific">Fusarium equiseti</name>
    <name type="common">Fusarium scirpi</name>
    <dbReference type="NCBI Taxonomy" id="61235"/>
    <lineage>
        <taxon>Eukaryota</taxon>
        <taxon>Fungi</taxon>
        <taxon>Dikarya</taxon>
        <taxon>Ascomycota</taxon>
        <taxon>Pezizomycotina</taxon>
        <taxon>Sordariomycetes</taxon>
        <taxon>Hypocreomycetidae</taxon>
        <taxon>Hypocreales</taxon>
        <taxon>Nectriaceae</taxon>
        <taxon>Fusarium</taxon>
        <taxon>Fusarium incarnatum-equiseti species complex</taxon>
    </lineage>
</organism>
<name>A0ABQ8RA44_FUSEQ</name>
<evidence type="ECO:0008006" key="4">
    <source>
        <dbReference type="Google" id="ProtNLM"/>
    </source>
</evidence>
<keyword evidence="3" id="KW-1185">Reference proteome</keyword>
<gene>
    <name evidence="2" type="ORF">NW768_007028</name>
</gene>
<feature type="compositionally biased region" description="Basic and acidic residues" evidence="1">
    <location>
        <begin position="63"/>
        <end position="79"/>
    </location>
</feature>